<reference evidence="4" key="1">
    <citation type="submission" date="2016-11" db="EMBL/GenBank/DDBJ databases">
        <authorList>
            <person name="Jaros S."/>
            <person name="Januszkiewicz K."/>
            <person name="Wedrychowicz H."/>
        </authorList>
    </citation>
    <scope>NUCLEOTIDE SEQUENCE [LARGE SCALE GENOMIC DNA]</scope>
    <source>
        <strain evidence="4">DSM 7057</strain>
    </source>
</reference>
<sequence length="194" mass="20960">MTKQIRFAALGLLCILLTGCLNFSDPPKVGIVDVDRVLRESRAAHAATRHLEAVRQRLDAGWSELQKTYAAAPPKEREQALVQGLRALRRQMALEEAAARQVVVNHMLAETARWRESYKAQMVLARNGLLDAAPGMDITGTIMEGMNLHEPAFAALPTVHIEGGDSATGKKPAAPAPSGKQRPPAEATPGSKKK</sequence>
<dbReference type="PROSITE" id="PS51257">
    <property type="entry name" value="PROKAR_LIPOPROTEIN"/>
    <property type="match status" value="1"/>
</dbReference>
<evidence type="ECO:0000256" key="2">
    <source>
        <dbReference type="SAM" id="SignalP"/>
    </source>
</evidence>
<evidence type="ECO:0000256" key="1">
    <source>
        <dbReference type="SAM" id="MobiDB-lite"/>
    </source>
</evidence>
<dbReference type="SMART" id="SM00935">
    <property type="entry name" value="OmpH"/>
    <property type="match status" value="1"/>
</dbReference>
<organism evidence="3 4">
    <name type="scientific">Desulfovibrio desulfuricans</name>
    <dbReference type="NCBI Taxonomy" id="876"/>
    <lineage>
        <taxon>Bacteria</taxon>
        <taxon>Pseudomonadati</taxon>
        <taxon>Thermodesulfobacteriota</taxon>
        <taxon>Desulfovibrionia</taxon>
        <taxon>Desulfovibrionales</taxon>
        <taxon>Desulfovibrionaceae</taxon>
        <taxon>Desulfovibrio</taxon>
    </lineage>
</organism>
<dbReference type="Proteomes" id="UP000182680">
    <property type="component" value="Unassembled WGS sequence"/>
</dbReference>
<dbReference type="AlphaFoldDB" id="A0AA94HPY3"/>
<feature type="region of interest" description="Disordered" evidence="1">
    <location>
        <begin position="162"/>
        <end position="194"/>
    </location>
</feature>
<dbReference type="RefSeq" id="WP_012625617.1">
    <property type="nucleotide sequence ID" value="NZ_FPIW01000002.1"/>
</dbReference>
<proteinExistence type="predicted"/>
<feature type="chain" id="PRO_5041637080" evidence="2">
    <location>
        <begin position="24"/>
        <end position="194"/>
    </location>
</feature>
<dbReference type="Gene3D" id="3.30.910.20">
    <property type="entry name" value="Skp domain"/>
    <property type="match status" value="1"/>
</dbReference>
<protein>
    <submittedName>
        <fullName evidence="3">Periplasmic chaperone for outer membrane proteins Skp</fullName>
    </submittedName>
</protein>
<dbReference type="InterPro" id="IPR005632">
    <property type="entry name" value="Chaperone_Skp"/>
</dbReference>
<dbReference type="InterPro" id="IPR024930">
    <property type="entry name" value="Skp_dom_sf"/>
</dbReference>
<gene>
    <name evidence="3" type="ORF">SAMN02910291_00057</name>
</gene>
<comment type="caution">
    <text evidence="3">The sequence shown here is derived from an EMBL/GenBank/DDBJ whole genome shotgun (WGS) entry which is preliminary data.</text>
</comment>
<dbReference type="SUPFAM" id="SSF111384">
    <property type="entry name" value="OmpH-like"/>
    <property type="match status" value="1"/>
</dbReference>
<evidence type="ECO:0000313" key="4">
    <source>
        <dbReference type="Proteomes" id="UP000182680"/>
    </source>
</evidence>
<dbReference type="EMBL" id="FPIW01000002">
    <property type="protein sequence ID" value="SFW11968.1"/>
    <property type="molecule type" value="Genomic_DNA"/>
</dbReference>
<accession>A0AA94HPY3</accession>
<keyword evidence="2" id="KW-0732">Signal</keyword>
<name>A0AA94HPY3_DESDE</name>
<evidence type="ECO:0000313" key="3">
    <source>
        <dbReference type="EMBL" id="SFW11968.1"/>
    </source>
</evidence>
<dbReference type="GO" id="GO:0051082">
    <property type="term" value="F:unfolded protein binding"/>
    <property type="evidence" value="ECO:0007669"/>
    <property type="project" value="InterPro"/>
</dbReference>
<feature type="signal peptide" evidence="2">
    <location>
        <begin position="1"/>
        <end position="23"/>
    </location>
</feature>